<evidence type="ECO:0008006" key="2">
    <source>
        <dbReference type="Google" id="ProtNLM"/>
    </source>
</evidence>
<dbReference type="AlphaFoldDB" id="A0AAU7R022"/>
<dbReference type="EMBL" id="CP157974">
    <property type="protein sequence ID" value="XBT81772.1"/>
    <property type="molecule type" value="Genomic_DNA"/>
</dbReference>
<name>A0AAU7R022_9ACTN</name>
<organism evidence="1">
    <name type="scientific">Micromonospora sp. HUAS YX12</name>
    <dbReference type="NCBI Taxonomy" id="3156396"/>
    <lineage>
        <taxon>Bacteria</taxon>
        <taxon>Bacillati</taxon>
        <taxon>Actinomycetota</taxon>
        <taxon>Actinomycetes</taxon>
        <taxon>Micromonosporales</taxon>
        <taxon>Micromonosporaceae</taxon>
        <taxon>Micromonospora</taxon>
    </lineage>
</organism>
<evidence type="ECO:0000313" key="1">
    <source>
        <dbReference type="EMBL" id="XBT81772.1"/>
    </source>
</evidence>
<dbReference type="RefSeq" id="WP_349878181.1">
    <property type="nucleotide sequence ID" value="NZ_CP157974.1"/>
</dbReference>
<sequence>MPDKFPLIVLNEFFQESEYHQFIQPVHSAIATVAEDLSTPPLETTVVMSGNLTASVNRRATDKSFSPERIGGQVAGKTMPIDPTNYSKVDVVMDMGMMTSTPDGTQQAMFVYLLAHELGHAVIGRQRTTSGDTPTSHRAEPSGMAGLFGLEAIDEWRCDRLVPRHAALNG</sequence>
<gene>
    <name evidence="1" type="ORF">ABIH81_29820</name>
</gene>
<reference evidence="1" key="1">
    <citation type="submission" date="2024-06" db="EMBL/GenBank/DDBJ databases">
        <title>Micromonospora sp. strain HUAS YX12 genome sequences.</title>
        <authorList>
            <person name="Mo P."/>
        </authorList>
    </citation>
    <scope>NUCLEOTIDE SEQUENCE</scope>
    <source>
        <strain evidence="1">HUAS YX12</strain>
    </source>
</reference>
<proteinExistence type="predicted"/>
<protein>
    <recommendedName>
        <fullName evidence="2">Peptidase M48 domain-containing protein</fullName>
    </recommendedName>
</protein>
<accession>A0AAU7R022</accession>